<evidence type="ECO:0000313" key="12">
    <source>
        <dbReference type="Proteomes" id="UP000316621"/>
    </source>
</evidence>
<dbReference type="Pfam" id="PF00850">
    <property type="entry name" value="Hist_deacetyl"/>
    <property type="match status" value="1"/>
</dbReference>
<dbReference type="Proteomes" id="UP000316621">
    <property type="component" value="Chromosome 5"/>
</dbReference>
<evidence type="ECO:0000256" key="6">
    <source>
        <dbReference type="ARBA" id="ARBA00022853"/>
    </source>
</evidence>
<keyword evidence="12" id="KW-1185">Reference proteome</keyword>
<comment type="subcellular location">
    <subcellularLocation>
        <location evidence="1">Nucleus</location>
    </subcellularLocation>
</comment>
<protein>
    <recommendedName>
        <fullName evidence="3">histone deacetylase</fullName>
        <ecNumber evidence="3">3.5.1.98</ecNumber>
    </recommendedName>
</protein>
<dbReference type="SUPFAM" id="SSF52768">
    <property type="entry name" value="Arginase/deacetylase"/>
    <property type="match status" value="1"/>
</dbReference>
<organism evidence="11 12">
    <name type="scientific">Papaver somniferum</name>
    <name type="common">Opium poppy</name>
    <dbReference type="NCBI Taxonomy" id="3469"/>
    <lineage>
        <taxon>Eukaryota</taxon>
        <taxon>Viridiplantae</taxon>
        <taxon>Streptophyta</taxon>
        <taxon>Embryophyta</taxon>
        <taxon>Tracheophyta</taxon>
        <taxon>Spermatophyta</taxon>
        <taxon>Magnoliopsida</taxon>
        <taxon>Ranunculales</taxon>
        <taxon>Papaveraceae</taxon>
        <taxon>Papaveroideae</taxon>
        <taxon>Papaver</taxon>
    </lineage>
</organism>
<evidence type="ECO:0000313" key="11">
    <source>
        <dbReference type="EMBL" id="RZC61303.1"/>
    </source>
</evidence>
<dbReference type="InterPro" id="IPR037138">
    <property type="entry name" value="His_deacetylse_dom_sf"/>
</dbReference>
<evidence type="ECO:0000256" key="5">
    <source>
        <dbReference type="ARBA" id="ARBA00022801"/>
    </source>
</evidence>
<dbReference type="PANTHER" id="PTHR10625:SF5">
    <property type="entry name" value="HISTONE DEACETYLASE"/>
    <property type="match status" value="1"/>
</dbReference>
<keyword evidence="6" id="KW-0156">Chromatin regulator</keyword>
<keyword evidence="7" id="KW-0805">Transcription regulation</keyword>
<evidence type="ECO:0000256" key="4">
    <source>
        <dbReference type="ARBA" id="ARBA00022491"/>
    </source>
</evidence>
<feature type="domain" description="Histone deacetylase" evidence="10">
    <location>
        <begin position="187"/>
        <end position="320"/>
    </location>
</feature>
<dbReference type="GO" id="GO:0141221">
    <property type="term" value="F:histone deacetylase activity, hydrolytic mechanism"/>
    <property type="evidence" value="ECO:0007669"/>
    <property type="project" value="UniProtKB-EC"/>
</dbReference>
<keyword evidence="4" id="KW-0678">Repressor</keyword>
<reference evidence="11 12" key="1">
    <citation type="journal article" date="2018" name="Science">
        <title>The opium poppy genome and morphinan production.</title>
        <authorList>
            <person name="Guo L."/>
            <person name="Winzer T."/>
            <person name="Yang X."/>
            <person name="Li Y."/>
            <person name="Ning Z."/>
            <person name="He Z."/>
            <person name="Teodor R."/>
            <person name="Lu Y."/>
            <person name="Bowser T.A."/>
            <person name="Graham I.A."/>
            <person name="Ye K."/>
        </authorList>
    </citation>
    <scope>NUCLEOTIDE SEQUENCE [LARGE SCALE GENOMIC DNA]</scope>
    <source>
        <strain evidence="12">cv. HN1</strain>
        <tissue evidence="11">Leaves</tissue>
    </source>
</reference>
<dbReference type="STRING" id="3469.A0A4Y7JJP8"/>
<evidence type="ECO:0000256" key="7">
    <source>
        <dbReference type="ARBA" id="ARBA00023015"/>
    </source>
</evidence>
<gene>
    <name evidence="11" type="ORF">C5167_023052</name>
</gene>
<dbReference type="Gene3D" id="2.40.30.10">
    <property type="entry name" value="Translation factors"/>
    <property type="match status" value="1"/>
</dbReference>
<dbReference type="InterPro" id="IPR023801">
    <property type="entry name" value="His_deacetylse_dom"/>
</dbReference>
<keyword evidence="8" id="KW-0804">Transcription</keyword>
<dbReference type="GO" id="GO:0005737">
    <property type="term" value="C:cytoplasm"/>
    <property type="evidence" value="ECO:0007669"/>
    <property type="project" value="TreeGrafter"/>
</dbReference>
<proteinExistence type="inferred from homology"/>
<sequence>MLADMIICQLPSPPMAQRYRIEALYAGNISDSYGQGITKCDPNAPLMVYTSRIVQEKDKRTDASKDKTVLARVLSGSMRAGRKIRVLDQDFFMGENECVYTDIVQFRDGKKRDVRTGDLVVLESSGQWKPVGATITGVEDIGASLLKPPRYLKFPNAQSTKDIDKKVGIIWDERFISGHIPYNNKNEIPDRTNKIMESLRVQGLLPRCKTMRPTNSATLDDVALVHTPEYINSVKDICAITDTEMRNDEAGAKFGDLYLSKKSFKTALLAAGAAIEVVEKVIKKELDSAFAIVRPPGHHAEANKGMGFCVFNNVAVAASVVLGRLIGTYIMEMERRRRSWVTPMCWCLTYTGILLLELEIVGKSYVRRI</sequence>
<keyword evidence="9" id="KW-0539">Nucleus</keyword>
<evidence type="ECO:0000256" key="9">
    <source>
        <dbReference type="ARBA" id="ARBA00023242"/>
    </source>
</evidence>
<dbReference type="AlphaFoldDB" id="A0A4Y7JJP8"/>
<evidence type="ECO:0000259" key="10">
    <source>
        <dbReference type="Pfam" id="PF00850"/>
    </source>
</evidence>
<dbReference type="PANTHER" id="PTHR10625">
    <property type="entry name" value="HISTONE DEACETYLASE HDAC1-RELATED"/>
    <property type="match status" value="1"/>
</dbReference>
<evidence type="ECO:0000256" key="1">
    <source>
        <dbReference type="ARBA" id="ARBA00004123"/>
    </source>
</evidence>
<dbReference type="EC" id="3.5.1.98" evidence="3"/>
<evidence type="ECO:0000256" key="2">
    <source>
        <dbReference type="ARBA" id="ARBA00007738"/>
    </source>
</evidence>
<name>A0A4Y7JJP8_PAPSO</name>
<dbReference type="Gramene" id="RZC61303">
    <property type="protein sequence ID" value="RZC61303"/>
    <property type="gene ID" value="C5167_023052"/>
</dbReference>
<dbReference type="Gene3D" id="3.40.800.20">
    <property type="entry name" value="Histone deacetylase domain"/>
    <property type="match status" value="1"/>
</dbReference>
<dbReference type="SUPFAM" id="SSF50447">
    <property type="entry name" value="Translation proteins"/>
    <property type="match status" value="1"/>
</dbReference>
<accession>A0A4Y7JJP8</accession>
<comment type="similarity">
    <text evidence="2">Belongs to the histone deacetylase family. HD type 2 subfamily.</text>
</comment>
<dbReference type="GO" id="GO:0040029">
    <property type="term" value="P:epigenetic regulation of gene expression"/>
    <property type="evidence" value="ECO:0007669"/>
    <property type="project" value="TreeGrafter"/>
</dbReference>
<dbReference type="EMBL" id="CM010719">
    <property type="protein sequence ID" value="RZC61303.1"/>
    <property type="molecule type" value="Genomic_DNA"/>
</dbReference>
<dbReference type="InterPro" id="IPR009000">
    <property type="entry name" value="Transl_B-barrel_sf"/>
</dbReference>
<evidence type="ECO:0000256" key="3">
    <source>
        <dbReference type="ARBA" id="ARBA00012111"/>
    </source>
</evidence>
<evidence type="ECO:0000256" key="8">
    <source>
        <dbReference type="ARBA" id="ARBA00023163"/>
    </source>
</evidence>
<keyword evidence="5" id="KW-0378">Hydrolase</keyword>
<dbReference type="InterPro" id="IPR023696">
    <property type="entry name" value="Ureohydrolase_dom_sf"/>
</dbReference>
<dbReference type="GO" id="GO:0000118">
    <property type="term" value="C:histone deacetylase complex"/>
    <property type="evidence" value="ECO:0007669"/>
    <property type="project" value="TreeGrafter"/>
</dbReference>